<dbReference type="InterPro" id="IPR001242">
    <property type="entry name" value="Condensation_dom"/>
</dbReference>
<dbReference type="RefSeq" id="WP_309550006.1">
    <property type="nucleotide sequence ID" value="NZ_CP133762.1"/>
</dbReference>
<protein>
    <submittedName>
        <fullName evidence="3">Condensation domain-containing protein</fullName>
    </submittedName>
</protein>
<dbReference type="InterPro" id="IPR023213">
    <property type="entry name" value="CAT-like_dom_sf"/>
</dbReference>
<gene>
    <name evidence="3" type="ORF">RGF97_32610</name>
</gene>
<reference evidence="3 4" key="1">
    <citation type="submission" date="2023-09" db="EMBL/GenBank/DDBJ databases">
        <title>Complete genome of Streptomyces roseicoloratus T14.</title>
        <authorList>
            <person name="Bashizi T."/>
            <person name="Kim M.-J."/>
            <person name="Lee G."/>
            <person name="Tagele S.B."/>
            <person name="Shin J.-H."/>
        </authorList>
    </citation>
    <scope>NUCLEOTIDE SEQUENCE [LARGE SCALE GENOMIC DNA]</scope>
    <source>
        <strain evidence="3 4">T14</strain>
    </source>
</reference>
<dbReference type="SUPFAM" id="SSF52777">
    <property type="entry name" value="CoA-dependent acyltransferases"/>
    <property type="match status" value="1"/>
</dbReference>
<feature type="region of interest" description="Disordered" evidence="1">
    <location>
        <begin position="181"/>
        <end position="212"/>
    </location>
</feature>
<dbReference type="Pfam" id="PF00668">
    <property type="entry name" value="Condensation"/>
    <property type="match status" value="1"/>
</dbReference>
<dbReference type="PANTHER" id="PTHR45527:SF1">
    <property type="entry name" value="FATTY ACID SYNTHASE"/>
    <property type="match status" value="1"/>
</dbReference>
<evidence type="ECO:0000313" key="4">
    <source>
        <dbReference type="Proteomes" id="UP001250858"/>
    </source>
</evidence>
<dbReference type="PANTHER" id="PTHR45527">
    <property type="entry name" value="NONRIBOSOMAL PEPTIDE SYNTHETASE"/>
    <property type="match status" value="1"/>
</dbReference>
<proteinExistence type="predicted"/>
<feature type="compositionally biased region" description="Polar residues" evidence="1">
    <location>
        <begin position="190"/>
        <end position="212"/>
    </location>
</feature>
<keyword evidence="4" id="KW-1185">Reference proteome</keyword>
<evidence type="ECO:0000256" key="1">
    <source>
        <dbReference type="SAM" id="MobiDB-lite"/>
    </source>
</evidence>
<organism evidence="3 4">
    <name type="scientific">Streptomyces roseicoloratus</name>
    <dbReference type="NCBI Taxonomy" id="2508722"/>
    <lineage>
        <taxon>Bacteria</taxon>
        <taxon>Bacillati</taxon>
        <taxon>Actinomycetota</taxon>
        <taxon>Actinomycetes</taxon>
        <taxon>Kitasatosporales</taxon>
        <taxon>Streptomycetaceae</taxon>
        <taxon>Streptomyces</taxon>
    </lineage>
</organism>
<feature type="domain" description="Condensation" evidence="2">
    <location>
        <begin position="1"/>
        <end position="118"/>
    </location>
</feature>
<evidence type="ECO:0000313" key="3">
    <source>
        <dbReference type="EMBL" id="WMX48594.1"/>
    </source>
</evidence>
<dbReference type="Proteomes" id="UP001250858">
    <property type="component" value="Chromosome"/>
</dbReference>
<name>A0ABY9S2D7_9ACTN</name>
<dbReference type="Gene3D" id="3.30.559.10">
    <property type="entry name" value="Chloramphenicol acetyltransferase-like domain"/>
    <property type="match status" value="1"/>
</dbReference>
<evidence type="ECO:0000259" key="2">
    <source>
        <dbReference type="Pfam" id="PF00668"/>
    </source>
</evidence>
<accession>A0ABY9S2D7</accession>
<dbReference type="EMBL" id="CP133762">
    <property type="protein sequence ID" value="WMX48594.1"/>
    <property type="molecule type" value="Genomic_DNA"/>
</dbReference>
<sequence>MIPVSYAQQRLWLIDQIEGPTALYNLPFAVRLRGALDLDALRAATADVVARHEALRTVFPVADGVPVQGILPSAEAEIAFTPVRCTAGDYPDLRDRAAARTFDLATELPIRVTVFSLTPAATATATPAVATAGGPCPHPTEPAEPAEHVLLVVLHHIAGDGWSLGPLLRDLATAYSARLGGRAPTGSRCRCSTPTTRSGSVTSSATRPTPTV</sequence>